<keyword evidence="7 10" id="KW-0472">Membrane</keyword>
<evidence type="ECO:0000256" key="9">
    <source>
        <dbReference type="NCBIfam" id="TIGR01400"/>
    </source>
</evidence>
<comment type="function">
    <text evidence="1 10">Role in flagellar biosynthesis.</text>
</comment>
<dbReference type="EMBL" id="CP002850">
    <property type="protein sequence ID" value="AEH62995.1"/>
    <property type="molecule type" value="Genomic_DNA"/>
</dbReference>
<evidence type="ECO:0000256" key="5">
    <source>
        <dbReference type="ARBA" id="ARBA00022692"/>
    </source>
</evidence>
<keyword evidence="11" id="KW-0969">Cilium</keyword>
<evidence type="ECO:0000313" key="11">
    <source>
        <dbReference type="EMBL" id="AEH62995.1"/>
    </source>
</evidence>
<evidence type="ECO:0000256" key="6">
    <source>
        <dbReference type="ARBA" id="ARBA00022989"/>
    </source>
</evidence>
<dbReference type="GeneID" id="79904175"/>
<sequence>MIPAHLAEIENYLWIWLIALLRPGAAFVAAPLLGANAFPVTVRVMLALAVGLPSVMDAHLILPDSGLVSFTGLFLVVGEIITGIAIGFAVQIGYAAGYCTSELIGNAMGLGFASMIDPVNGSNSNVLTQIFTILGAFFFLAADGHLLLIRIIVESYQTMPVGGPGLNNQLFLKLTQFAGQLFSIGMLIALPVTFSIILIQVMMGFLSRTAPALNLFAVGMPMALIIGILLIAISVPAISEGVIDAIRSGLDMADKLAKTGAGHGG</sequence>
<feature type="transmembrane region" description="Helical" evidence="10">
    <location>
        <begin position="95"/>
        <end position="116"/>
    </location>
</feature>
<feature type="transmembrane region" description="Helical" evidence="10">
    <location>
        <begin position="128"/>
        <end position="149"/>
    </location>
</feature>
<dbReference type="InterPro" id="IPR006303">
    <property type="entry name" value="FliR"/>
</dbReference>
<proteinExistence type="inferred from homology"/>
<dbReference type="PANTHER" id="PTHR30065:SF8">
    <property type="entry name" value="FLAGELLAR BIOSYNTHETIC PROTEIN FLIR"/>
    <property type="match status" value="1"/>
</dbReference>
<dbReference type="PANTHER" id="PTHR30065">
    <property type="entry name" value="FLAGELLAR BIOSYNTHETIC PROTEIN FLIR"/>
    <property type="match status" value="1"/>
</dbReference>
<name>A0A0H3FYW5_ZYMMA</name>
<dbReference type="GO" id="GO:0005886">
    <property type="term" value="C:plasma membrane"/>
    <property type="evidence" value="ECO:0007669"/>
    <property type="project" value="UniProtKB-SubCell"/>
</dbReference>
<keyword evidence="6 10" id="KW-1133">Transmembrane helix</keyword>
<feature type="transmembrane region" description="Helical" evidence="10">
    <location>
        <begin position="67"/>
        <end position="88"/>
    </location>
</feature>
<dbReference type="KEGG" id="zmm:Zmob_1165"/>
<dbReference type="AlphaFoldDB" id="A0A0H3FYW5"/>
<evidence type="ECO:0000256" key="7">
    <source>
        <dbReference type="ARBA" id="ARBA00023136"/>
    </source>
</evidence>
<dbReference type="InterPro" id="IPR002010">
    <property type="entry name" value="T3SS_IM_R"/>
</dbReference>
<accession>A0A0H3FYW5</accession>
<reference evidence="11 12" key="1">
    <citation type="journal article" date="2011" name="J. Bacteriol.">
        <title>Genome sequence of the ethanol-producing Zymomonas mobilis subsp. mobilis lectotype strain ATCC 10988.</title>
        <authorList>
            <person name="Pappas K.M."/>
            <person name="Kouvelis V.N."/>
            <person name="Saunders E."/>
            <person name="Brettin T.S."/>
            <person name="Bruce D."/>
            <person name="Detter C."/>
            <person name="Balakireva M."/>
            <person name="Han C.S."/>
            <person name="Savvakis G."/>
            <person name="Kyrpides N.C."/>
            <person name="Typas M.A."/>
        </authorList>
    </citation>
    <scope>NUCLEOTIDE SEQUENCE [LARGE SCALE GENOMIC DNA]</scope>
    <source>
        <strain evidence="12">ATCC 10988 / DSM 424 / CCUG 17860 / LMG 404 / NCIMB 8938 / NRRL B-806 / ZM1</strain>
    </source>
</reference>
<evidence type="ECO:0000256" key="2">
    <source>
        <dbReference type="ARBA" id="ARBA00009772"/>
    </source>
</evidence>
<comment type="similarity">
    <text evidence="2 10">Belongs to the FliR/MopE/SpaR family.</text>
</comment>
<keyword evidence="4 10" id="KW-1003">Cell membrane</keyword>
<dbReference type="NCBIfam" id="TIGR01400">
    <property type="entry name" value="fliR"/>
    <property type="match status" value="1"/>
</dbReference>
<comment type="subcellular location">
    <subcellularLocation>
        <location evidence="10">Cell membrane</location>
        <topology evidence="10">Multi-pass membrane protein</topology>
    </subcellularLocation>
    <subcellularLocation>
        <location evidence="10">Bacterial flagellum basal body</location>
    </subcellularLocation>
</comment>
<keyword evidence="11" id="KW-0282">Flagellum</keyword>
<evidence type="ECO:0000256" key="3">
    <source>
        <dbReference type="ARBA" id="ARBA00021717"/>
    </source>
</evidence>
<dbReference type="Proteomes" id="UP000001494">
    <property type="component" value="Chromosome"/>
</dbReference>
<feature type="transmembrane region" description="Helical" evidence="10">
    <location>
        <begin position="181"/>
        <end position="203"/>
    </location>
</feature>
<keyword evidence="5 10" id="KW-0812">Transmembrane</keyword>
<dbReference type="Pfam" id="PF01311">
    <property type="entry name" value="Bac_export_1"/>
    <property type="match status" value="1"/>
</dbReference>
<dbReference type="PRINTS" id="PR00953">
    <property type="entry name" value="TYPE3IMRPROT"/>
</dbReference>
<dbReference type="HOGENOM" id="CLU_063626_4_0_5"/>
<keyword evidence="8 10" id="KW-0975">Bacterial flagellum</keyword>
<evidence type="ECO:0000256" key="4">
    <source>
        <dbReference type="ARBA" id="ARBA00022475"/>
    </source>
</evidence>
<dbReference type="GO" id="GO:0006605">
    <property type="term" value="P:protein targeting"/>
    <property type="evidence" value="ECO:0007669"/>
    <property type="project" value="UniProtKB-UniRule"/>
</dbReference>
<dbReference type="RefSeq" id="WP_014500901.1">
    <property type="nucleotide sequence ID" value="NC_017262.1"/>
</dbReference>
<evidence type="ECO:0000256" key="8">
    <source>
        <dbReference type="ARBA" id="ARBA00023143"/>
    </source>
</evidence>
<protein>
    <recommendedName>
        <fullName evidence="3 9">Flagellar biosynthetic protein FliR</fullName>
    </recommendedName>
</protein>
<evidence type="ECO:0000256" key="1">
    <source>
        <dbReference type="ARBA" id="ARBA00002578"/>
    </source>
</evidence>
<organism evidence="11 12">
    <name type="scientific">Zymomonas mobilis subsp. mobilis (strain ATCC 10988 / DSM 424 / LMG 404 / NCIMB 8938 / NRRL B-806 / ZM1)</name>
    <dbReference type="NCBI Taxonomy" id="555217"/>
    <lineage>
        <taxon>Bacteria</taxon>
        <taxon>Pseudomonadati</taxon>
        <taxon>Pseudomonadota</taxon>
        <taxon>Alphaproteobacteria</taxon>
        <taxon>Sphingomonadales</taxon>
        <taxon>Zymomonadaceae</taxon>
        <taxon>Zymomonas</taxon>
    </lineage>
</organism>
<evidence type="ECO:0000256" key="10">
    <source>
        <dbReference type="RuleBase" id="RU362071"/>
    </source>
</evidence>
<evidence type="ECO:0000313" key="12">
    <source>
        <dbReference type="Proteomes" id="UP000001494"/>
    </source>
</evidence>
<feature type="transmembrane region" description="Helical" evidence="10">
    <location>
        <begin position="12"/>
        <end position="33"/>
    </location>
</feature>
<dbReference type="GO" id="GO:0044780">
    <property type="term" value="P:bacterial-type flagellum assembly"/>
    <property type="evidence" value="ECO:0007669"/>
    <property type="project" value="UniProtKB-UniRule"/>
</dbReference>
<dbReference type="OrthoDB" id="9797790at2"/>
<dbReference type="GO" id="GO:0009425">
    <property type="term" value="C:bacterial-type flagellum basal body"/>
    <property type="evidence" value="ECO:0007669"/>
    <property type="project" value="UniProtKB-SubCell"/>
</dbReference>
<dbReference type="eggNOG" id="COG1684">
    <property type="taxonomic scope" value="Bacteria"/>
</dbReference>
<gene>
    <name evidence="11" type="ordered locus">Zmob_1165</name>
</gene>
<feature type="transmembrane region" description="Helical" evidence="10">
    <location>
        <begin position="215"/>
        <end position="238"/>
    </location>
</feature>
<keyword evidence="11" id="KW-0966">Cell projection</keyword>